<proteinExistence type="predicted"/>
<organism evidence="3">
    <name type="scientific">Ralstonia solanacearum</name>
    <name type="common">Pseudomonas solanacearum</name>
    <dbReference type="NCBI Taxonomy" id="305"/>
    <lineage>
        <taxon>Bacteria</taxon>
        <taxon>Pseudomonadati</taxon>
        <taxon>Pseudomonadota</taxon>
        <taxon>Betaproteobacteria</taxon>
        <taxon>Burkholderiales</taxon>
        <taxon>Burkholderiaceae</taxon>
        <taxon>Ralstonia</taxon>
        <taxon>Ralstonia solanacearum species complex</taxon>
    </lineage>
</organism>
<dbReference type="EMBL" id="LN899820">
    <property type="protein sequence ID" value="CUV54111.1"/>
    <property type="molecule type" value="Genomic_DNA"/>
</dbReference>
<dbReference type="EMBL" id="LN899823">
    <property type="protein sequence ID" value="CUV21513.1"/>
    <property type="molecule type" value="Genomic_DNA"/>
</dbReference>
<reference evidence="6" key="2">
    <citation type="submission" date="2021-10" db="EMBL/GenBank/DDBJ databases">
        <title>Complete genome sequences of five Ralstonia solancearum strains isolated from sunflower.</title>
        <authorList>
            <person name="She X."/>
            <person name="He Z."/>
        </authorList>
    </citation>
    <scope>NUCLEOTIDE SEQUENCE</scope>
    <source>
        <strain evidence="6">RS638</strain>
    </source>
</reference>
<dbReference type="EMBL" id="LN899822">
    <property type="protein sequence ID" value="CUV60333.1"/>
    <property type="molecule type" value="Genomic_DNA"/>
</dbReference>
<evidence type="ECO:0000313" key="2">
    <source>
        <dbReference type="EMBL" id="CUV35713.1"/>
    </source>
</evidence>
<dbReference type="EMBL" id="LN899825">
    <property type="protein sequence ID" value="CUV35713.1"/>
    <property type="molecule type" value="Genomic_DNA"/>
</dbReference>
<name>A0A0K1ZFY4_RALSL</name>
<dbReference type="EMBL" id="LN899826">
    <property type="protein sequence ID" value="CUV40520.1"/>
    <property type="molecule type" value="Genomic_DNA"/>
</dbReference>
<evidence type="ECO:0000313" key="1">
    <source>
        <dbReference type="EMBL" id="CUV21513.1"/>
    </source>
</evidence>
<evidence type="ECO:0000313" key="4">
    <source>
        <dbReference type="EMBL" id="CUV54111.1"/>
    </source>
</evidence>
<evidence type="ECO:0000313" key="6">
    <source>
        <dbReference type="EMBL" id="UZF14859.1"/>
    </source>
</evidence>
<accession>A0A0K1ZFY4</accession>
<dbReference type="PATRIC" id="fig|305.118.peg.3170"/>
<dbReference type="AlphaFoldDB" id="A0A0K1ZFY4"/>
<evidence type="ECO:0000313" key="3">
    <source>
        <dbReference type="EMBL" id="CUV40520.1"/>
    </source>
</evidence>
<dbReference type="EMBL" id="CP085043">
    <property type="protein sequence ID" value="UZF14859.1"/>
    <property type="molecule type" value="Genomic_DNA"/>
</dbReference>
<gene>
    <name evidence="6" type="ORF">LH706_17985</name>
    <name evidence="5" type="ORF">RD1301_v1_900009</name>
    <name evidence="1" type="ORF">RUN1744_v1_30046</name>
    <name evidence="4" type="ORF">RUN215_v1_230011</name>
    <name evidence="2" type="ORF">TD1301_v1_1590002</name>
    <name evidence="3" type="ORF">TF3108_v1_500047</name>
</gene>
<reference evidence="3" key="1">
    <citation type="submission" date="2015-10" db="EMBL/GenBank/DDBJ databases">
        <authorList>
            <person name="Gilbert D.G."/>
        </authorList>
    </citation>
    <scope>NUCLEOTIDE SEQUENCE</scope>
    <source>
        <strain evidence="3">Phyl III-seqv23</strain>
    </source>
</reference>
<evidence type="ECO:0000313" key="5">
    <source>
        <dbReference type="EMBL" id="CUV60333.1"/>
    </source>
</evidence>
<protein>
    <submittedName>
        <fullName evidence="6">Cysteine-rich CWC family protein</fullName>
    </submittedName>
    <submittedName>
        <fullName evidence="3">Signal peptide protein</fullName>
    </submittedName>
</protein>
<sequence>MAAPAPVLAAPGQPALANAVCAACGAALRCGAIGDGMQPDAACWCRLEKHLPTGALQSGQGCLCPRCLREAIARAGAARG</sequence>